<dbReference type="PANTHER" id="PTHR45918:SF1">
    <property type="entry name" value="ALPHA-1,3_1,6-MANNOSYLTRANSFERASE ALG2"/>
    <property type="match status" value="1"/>
</dbReference>
<keyword evidence="9" id="KW-0472">Membrane</keyword>
<dbReference type="SUPFAM" id="SSF53756">
    <property type="entry name" value="UDP-Glycosyltransferase/glycogen phosphorylase"/>
    <property type="match status" value="1"/>
</dbReference>
<dbReference type="Pfam" id="PF00534">
    <property type="entry name" value="Glycos_transf_1"/>
    <property type="match status" value="1"/>
</dbReference>
<evidence type="ECO:0000256" key="13">
    <source>
        <dbReference type="ARBA" id="ARBA00045103"/>
    </source>
</evidence>
<evidence type="ECO:0000259" key="15">
    <source>
        <dbReference type="Pfam" id="PF00534"/>
    </source>
</evidence>
<comment type="caution">
    <text evidence="17">The sequence shown here is derived from an EMBL/GenBank/DDBJ whole genome shotgun (WGS) entry which is preliminary data.</text>
</comment>
<protein>
    <recommendedName>
        <fullName evidence="10">GDP-Man:Man(1)GlcNAc(2)-PP-Dol alpha-1,3-mannosyltransferase</fullName>
        <ecNumber evidence="4">2.4.1.132</ecNumber>
        <ecNumber evidence="3">2.4.1.257</ecNumber>
    </recommendedName>
    <alternativeName>
        <fullName evidence="12">GDP-Man:Man(1)GlcNAc(2)-PP-dolichol mannosyltransferase</fullName>
    </alternativeName>
    <alternativeName>
        <fullName evidence="11">GDP-Man:Man(2)GlcNAc(2)-PP-Dol alpha-1,6-mannosyltransferase</fullName>
    </alternativeName>
</protein>
<organism evidence="17 18">
    <name type="scientific">Candidatus Shapirobacteria bacterium CG_4_9_14_0_2_um_filter_39_11</name>
    <dbReference type="NCBI Taxonomy" id="1974478"/>
    <lineage>
        <taxon>Bacteria</taxon>
        <taxon>Candidatus Shapironibacteriota</taxon>
    </lineage>
</organism>
<keyword evidence="8" id="KW-1133">Transmembrane helix</keyword>
<dbReference type="InterPro" id="IPR001296">
    <property type="entry name" value="Glyco_trans_1"/>
</dbReference>
<dbReference type="InterPro" id="IPR027054">
    <property type="entry name" value="ALG2"/>
</dbReference>
<evidence type="ECO:0000256" key="3">
    <source>
        <dbReference type="ARBA" id="ARBA00011969"/>
    </source>
</evidence>
<dbReference type="Gene3D" id="3.40.50.2000">
    <property type="entry name" value="Glycogen Phosphorylase B"/>
    <property type="match status" value="2"/>
</dbReference>
<gene>
    <name evidence="17" type="ORF">CO054_03120</name>
</gene>
<comment type="pathway">
    <text evidence="2">Protein modification; protein glycosylation.</text>
</comment>
<name>A0A2M8ES07_9BACT</name>
<keyword evidence="6" id="KW-0812">Transmembrane</keyword>
<evidence type="ECO:0000313" key="18">
    <source>
        <dbReference type="Proteomes" id="UP000229816"/>
    </source>
</evidence>
<dbReference type="EMBL" id="PFSF01000069">
    <property type="protein sequence ID" value="PJC27897.1"/>
    <property type="molecule type" value="Genomic_DNA"/>
</dbReference>
<sequence>MKVALVHDYLKEYGGAERVLEALHEIWPEASVHTLVYLPEFLGPHRERLKDWNIKPIIPNWIPLINKLISPLRLVAPILFKCLDLSDYDVVIVSATGAYNPNLLKTKPGAHICYCHTPPRYLYGLPTAREWKKYWWIRIPAEIANHFLRLIDFQSAQKVDWFIANSKNTAARIKKFYRKEALVIYPPVEIKSKRVKEQESKSGKYFLAGGRLARPKRIDLAIKACNQLKLPLKVYGKMFAGYGEELKKIAGPTIEFLGEVSDQRLAQLYAGCQAFIFPAEEEDFGIVPVEALSFGKPVIALRQGGVVESVVEGKTGEFFDEPTVESLVEVLRKFKPEKYKPEDCRNQAKKFSKERFKAEIVKFVNSKIRMKE</sequence>
<evidence type="ECO:0000313" key="17">
    <source>
        <dbReference type="EMBL" id="PJC27897.1"/>
    </source>
</evidence>
<accession>A0A2M8ES07</accession>
<dbReference type="EC" id="2.4.1.257" evidence="3"/>
<dbReference type="AlphaFoldDB" id="A0A2M8ES07"/>
<dbReference type="InterPro" id="IPR028098">
    <property type="entry name" value="Glyco_trans_4-like_N"/>
</dbReference>
<dbReference type="Pfam" id="PF13439">
    <property type="entry name" value="Glyco_transf_4"/>
    <property type="match status" value="1"/>
</dbReference>
<evidence type="ECO:0000259" key="16">
    <source>
        <dbReference type="Pfam" id="PF13439"/>
    </source>
</evidence>
<comment type="catalytic activity">
    <reaction evidence="13">
        <text>a beta-D-Man-(1-&gt;4)-beta-D-GlcNAc-(1-&gt;4)-alpha-D-GlcNAc-diphospho-di-trans,poly-cis-dolichol + GDP-alpha-D-mannose = an alpha-D-Man-(1-&gt;3)-beta-D-Man-(1-&gt;4)-beta-D-GlcNAc-(1-&gt;4)-alpha-D-GlcNAc-diphospho-di-trans,poly-cis-dolichol + GDP + H(+)</text>
        <dbReference type="Rhea" id="RHEA:29515"/>
        <dbReference type="Rhea" id="RHEA-COMP:19511"/>
        <dbReference type="Rhea" id="RHEA-COMP:19513"/>
        <dbReference type="ChEBI" id="CHEBI:15378"/>
        <dbReference type="ChEBI" id="CHEBI:57527"/>
        <dbReference type="ChEBI" id="CHEBI:58189"/>
        <dbReference type="ChEBI" id="CHEBI:58472"/>
        <dbReference type="ChEBI" id="CHEBI:132510"/>
        <dbReference type="EC" id="2.4.1.132"/>
    </reaction>
    <physiologicalReaction direction="left-to-right" evidence="13">
        <dbReference type="Rhea" id="RHEA:29516"/>
    </physiologicalReaction>
</comment>
<evidence type="ECO:0000256" key="6">
    <source>
        <dbReference type="ARBA" id="ARBA00022692"/>
    </source>
</evidence>
<dbReference type="EC" id="2.4.1.132" evidence="4"/>
<evidence type="ECO:0000256" key="11">
    <source>
        <dbReference type="ARBA" id="ARBA00032333"/>
    </source>
</evidence>
<evidence type="ECO:0000256" key="5">
    <source>
        <dbReference type="ARBA" id="ARBA00022679"/>
    </source>
</evidence>
<dbReference type="GO" id="GO:0004378">
    <property type="term" value="F:GDP-Man:Man(1)GlcNAc(2)-PP-Dol alpha-1,3-mannosyltransferase activity"/>
    <property type="evidence" value="ECO:0007669"/>
    <property type="project" value="UniProtKB-EC"/>
</dbReference>
<evidence type="ECO:0000256" key="7">
    <source>
        <dbReference type="ARBA" id="ARBA00022824"/>
    </source>
</evidence>
<dbReference type="PANTHER" id="PTHR45918">
    <property type="entry name" value="ALPHA-1,3/1,6-MANNOSYLTRANSFERASE ALG2"/>
    <property type="match status" value="1"/>
</dbReference>
<comment type="subcellular location">
    <subcellularLocation>
        <location evidence="1">Endoplasmic reticulum membrane</location>
    </subcellularLocation>
</comment>
<evidence type="ECO:0000256" key="8">
    <source>
        <dbReference type="ARBA" id="ARBA00022989"/>
    </source>
</evidence>
<evidence type="ECO:0000256" key="1">
    <source>
        <dbReference type="ARBA" id="ARBA00004586"/>
    </source>
</evidence>
<evidence type="ECO:0000256" key="14">
    <source>
        <dbReference type="ARBA" id="ARBA00045104"/>
    </source>
</evidence>
<keyword evidence="7" id="KW-0256">Endoplasmic reticulum</keyword>
<feature type="domain" description="Glycosyl transferase family 1" evidence="15">
    <location>
        <begin position="192"/>
        <end position="350"/>
    </location>
</feature>
<feature type="domain" description="Glycosyltransferase subfamily 4-like N-terminal" evidence="16">
    <location>
        <begin position="13"/>
        <end position="190"/>
    </location>
</feature>
<evidence type="ECO:0000256" key="4">
    <source>
        <dbReference type="ARBA" id="ARBA00012649"/>
    </source>
</evidence>
<evidence type="ECO:0000256" key="2">
    <source>
        <dbReference type="ARBA" id="ARBA00004922"/>
    </source>
</evidence>
<evidence type="ECO:0000256" key="9">
    <source>
        <dbReference type="ARBA" id="ARBA00023136"/>
    </source>
</evidence>
<dbReference type="Proteomes" id="UP000229816">
    <property type="component" value="Unassembled WGS sequence"/>
</dbReference>
<comment type="catalytic activity">
    <reaction evidence="14">
        <text>an alpha-D-Man-(1-&gt;3)-beta-D-Man-(1-&gt;4)-beta-D-GlcNAc-(1-&gt;4)-alpha-D-GlcNAc-diphospho-di-trans,poly-cis-dolichol + GDP-alpha-D-mannose = an alpha-D-Man-(1-&gt;3)-[alpha-D-Man-(1-&gt;6)]-beta-D-Man-(1-&gt;4)-beta-D-GlcNAc-(1-&gt;4)-alpha-D-GlcNAc-diphospho-di-trans,poly-cis-dolichol + GDP + H(+)</text>
        <dbReference type="Rhea" id="RHEA:29519"/>
        <dbReference type="Rhea" id="RHEA-COMP:19513"/>
        <dbReference type="Rhea" id="RHEA-COMP:19515"/>
        <dbReference type="ChEBI" id="CHEBI:15378"/>
        <dbReference type="ChEBI" id="CHEBI:57527"/>
        <dbReference type="ChEBI" id="CHEBI:58189"/>
        <dbReference type="ChEBI" id="CHEBI:132510"/>
        <dbReference type="ChEBI" id="CHEBI:132511"/>
        <dbReference type="EC" id="2.4.1.257"/>
    </reaction>
    <physiologicalReaction direction="left-to-right" evidence="14">
        <dbReference type="Rhea" id="RHEA:29520"/>
    </physiologicalReaction>
</comment>
<reference evidence="18" key="1">
    <citation type="submission" date="2017-09" db="EMBL/GenBank/DDBJ databases">
        <title>Depth-based differentiation of microbial function through sediment-hosted aquifers and enrichment of novel symbionts in the deep terrestrial subsurface.</title>
        <authorList>
            <person name="Probst A.J."/>
            <person name="Ladd B."/>
            <person name="Jarett J.K."/>
            <person name="Geller-Mcgrath D.E."/>
            <person name="Sieber C.M.K."/>
            <person name="Emerson J.B."/>
            <person name="Anantharaman K."/>
            <person name="Thomas B.C."/>
            <person name="Malmstrom R."/>
            <person name="Stieglmeier M."/>
            <person name="Klingl A."/>
            <person name="Woyke T."/>
            <person name="Ryan C.M."/>
            <person name="Banfield J.F."/>
        </authorList>
    </citation>
    <scope>NUCLEOTIDE SEQUENCE [LARGE SCALE GENOMIC DNA]</scope>
</reference>
<proteinExistence type="predicted"/>
<evidence type="ECO:0000256" key="10">
    <source>
        <dbReference type="ARBA" id="ARBA00032047"/>
    </source>
</evidence>
<evidence type="ECO:0000256" key="12">
    <source>
        <dbReference type="ARBA" id="ARBA00032874"/>
    </source>
</evidence>
<keyword evidence="5 17" id="KW-0808">Transferase</keyword>
<dbReference type="GO" id="GO:0102704">
    <property type="term" value="F:GDP-Man:Man(2)GlcNAc(2)-PP-Dol alpha-1,6-mannosyltransferase activity"/>
    <property type="evidence" value="ECO:0007669"/>
    <property type="project" value="UniProtKB-EC"/>
</dbReference>